<feature type="compositionally biased region" description="Low complexity" evidence="1">
    <location>
        <begin position="343"/>
        <end position="362"/>
    </location>
</feature>
<dbReference type="AlphaFoldDB" id="A0A4S4AL78"/>
<protein>
    <submittedName>
        <fullName evidence="2">DUF1631 domain-containing protein</fullName>
    </submittedName>
</protein>
<dbReference type="Pfam" id="PF07793">
    <property type="entry name" value="DUF1631"/>
    <property type="match status" value="1"/>
</dbReference>
<dbReference type="OrthoDB" id="6188167at2"/>
<name>A0A4S4AL78_9RHOO</name>
<dbReference type="EMBL" id="SSOD01000012">
    <property type="protein sequence ID" value="THF60246.1"/>
    <property type="molecule type" value="Genomic_DNA"/>
</dbReference>
<evidence type="ECO:0000313" key="3">
    <source>
        <dbReference type="Proteomes" id="UP000307956"/>
    </source>
</evidence>
<proteinExistence type="predicted"/>
<dbReference type="InterPro" id="IPR012434">
    <property type="entry name" value="DUF1631"/>
</dbReference>
<sequence length="806" mass="86891">MVRSNSLTSSPFANAAVADRIRAAIACHGGSPGRRRGAAGTGRGHPPQAICLLNPVRFGWCRPRRVRRVGRHGTPVRSRAAGLGVDGSPPSRTALVPEQACIFGRQPHGVLPLAESSVTDRNTLLPSDSAPGPTSYAELLAACGEYQLQRIGTLLEEAVRRIDAELQERRHTAAELAESLSLLEAQYQLRAMGRSLATKFRRSYEAAFRRRTESAPLAAAQSAEDCLLPDFKLFAAPQIAVAPEARELAAPLQEAAAAELAGLRPRVAWLCGHETLSDDADPLGPVAVCEAVLELCAELAGAEENRTLIKGMLADAVRDGLPALYAEMGAQLARFNVPPLRTPAGAAEPPPAAAAVRKAQPAPEAPPPAPRAKTKAPAPANPRPALAGALASLAPGAQALTLGGRSFALRSTKEPHTNLARDLLAQGLGDSLADEERIIVDVVATLFDHLLGSASIPAPMKLLIARLQLPILRLALADRDFFADRGHAARRLLNLFALAGATWDGEITPDSALHRTAIRLIAQIEAESPLDPAVFARSRDAFENWLNEQERAADERAATLTEKLLQRERFELSRREAEKAVAEVCGDEILPETLHRFATTTWVQVLVHSRVNGGSTSAEWREALAVLQDLAWSVRPKYGTDERERLARLLKPLVAALRTAMERAGIDSATRDRFLAELTRLHAAAVKSGMSAPPPADESRPAREIAYRGDAEPEDDLGGELEVDMLGRGDWVELREPGGSVRRVRLTWISPSHTLYLFANRQGQRAVALTREELVRRYNDGEACSAGTDSLDRIVDDALDSHENGK</sequence>
<evidence type="ECO:0000313" key="2">
    <source>
        <dbReference type="EMBL" id="THF60246.1"/>
    </source>
</evidence>
<dbReference type="Proteomes" id="UP000307956">
    <property type="component" value="Unassembled WGS sequence"/>
</dbReference>
<gene>
    <name evidence="2" type="ORF">E6O51_15095</name>
</gene>
<accession>A0A4S4AL78</accession>
<evidence type="ECO:0000256" key="1">
    <source>
        <dbReference type="SAM" id="MobiDB-lite"/>
    </source>
</evidence>
<feature type="region of interest" description="Disordered" evidence="1">
    <location>
        <begin position="343"/>
        <end position="381"/>
    </location>
</feature>
<organism evidence="2 3">
    <name type="scientific">Pseudothauera rhizosphaerae</name>
    <dbReference type="NCBI Taxonomy" id="2565932"/>
    <lineage>
        <taxon>Bacteria</taxon>
        <taxon>Pseudomonadati</taxon>
        <taxon>Pseudomonadota</taxon>
        <taxon>Betaproteobacteria</taxon>
        <taxon>Rhodocyclales</taxon>
        <taxon>Zoogloeaceae</taxon>
        <taxon>Pseudothauera</taxon>
    </lineage>
</organism>
<keyword evidence="3" id="KW-1185">Reference proteome</keyword>
<comment type="caution">
    <text evidence="2">The sequence shown here is derived from an EMBL/GenBank/DDBJ whole genome shotgun (WGS) entry which is preliminary data.</text>
</comment>
<reference evidence="2 3" key="1">
    <citation type="submission" date="2019-04" db="EMBL/GenBank/DDBJ databases">
        <title>Azoarcus rhizosphaerae sp. nov. isolated from rhizosphere of Ficus religiosa.</title>
        <authorList>
            <person name="Lin S.-Y."/>
            <person name="Hameed A."/>
            <person name="Hsu Y.-H."/>
            <person name="Young C.-C."/>
        </authorList>
    </citation>
    <scope>NUCLEOTIDE SEQUENCE [LARGE SCALE GENOMIC DNA]</scope>
    <source>
        <strain evidence="2 3">CC-YHH848</strain>
    </source>
</reference>